<organism evidence="7 8">
    <name type="scientific">Polarella glacialis</name>
    <name type="common">Dinoflagellate</name>
    <dbReference type="NCBI Taxonomy" id="89957"/>
    <lineage>
        <taxon>Eukaryota</taxon>
        <taxon>Sar</taxon>
        <taxon>Alveolata</taxon>
        <taxon>Dinophyceae</taxon>
        <taxon>Suessiales</taxon>
        <taxon>Suessiaceae</taxon>
        <taxon>Polarella</taxon>
    </lineage>
</organism>
<dbReference type="EMBL" id="CAJNNW010008786">
    <property type="protein sequence ID" value="CAE8650383.1"/>
    <property type="molecule type" value="Genomic_DNA"/>
</dbReference>
<gene>
    <name evidence="7" type="ORF">PGLA2088_LOCUS8217</name>
</gene>
<dbReference type="InterPro" id="IPR037185">
    <property type="entry name" value="EmrE-like"/>
</dbReference>
<evidence type="ECO:0000256" key="3">
    <source>
        <dbReference type="ARBA" id="ARBA00022989"/>
    </source>
</evidence>
<dbReference type="InterPro" id="IPR004853">
    <property type="entry name" value="Sugar_P_trans_dom"/>
</dbReference>
<evidence type="ECO:0000256" key="1">
    <source>
        <dbReference type="ARBA" id="ARBA00004141"/>
    </source>
</evidence>
<proteinExistence type="predicted"/>
<protein>
    <recommendedName>
        <fullName evidence="6">Sugar phosphate transporter domain-containing protein</fullName>
    </recommendedName>
</protein>
<dbReference type="InterPro" id="IPR050186">
    <property type="entry name" value="TPT_transporter"/>
</dbReference>
<dbReference type="PANTHER" id="PTHR11132">
    <property type="entry name" value="SOLUTE CARRIER FAMILY 35"/>
    <property type="match status" value="1"/>
</dbReference>
<evidence type="ECO:0000256" key="5">
    <source>
        <dbReference type="SAM" id="Phobius"/>
    </source>
</evidence>
<feature type="transmembrane region" description="Helical" evidence="5">
    <location>
        <begin position="170"/>
        <end position="193"/>
    </location>
</feature>
<evidence type="ECO:0000256" key="2">
    <source>
        <dbReference type="ARBA" id="ARBA00022692"/>
    </source>
</evidence>
<dbReference type="Proteomes" id="UP000626109">
    <property type="component" value="Unassembled WGS sequence"/>
</dbReference>
<feature type="transmembrane region" description="Helical" evidence="5">
    <location>
        <begin position="229"/>
        <end position="248"/>
    </location>
</feature>
<dbReference type="GO" id="GO:0016020">
    <property type="term" value="C:membrane"/>
    <property type="evidence" value="ECO:0007669"/>
    <property type="project" value="UniProtKB-SubCell"/>
</dbReference>
<feature type="transmembrane region" description="Helical" evidence="5">
    <location>
        <begin position="128"/>
        <end position="150"/>
    </location>
</feature>
<sequence length="257" mass="27748">MHAARPQVAHTLKYLHNSAIFKSSAYCNRSCCSGGAEVGCHLSLHLFPDLRPGTSSAVRDPRLEALEQGLRFASSRVLHSLELSFTPFGFATAMASNFCFVTRNVLATKFGSTGDMGEDKVTRKTNQLSVLTIVATAVLFPLALLLPGGLMSVPAAWSASIAKGVPASKLVTMLATSGFYFFMYQLSSFWVLSCVPPITHSVLNTLKRVVIIVVSIVVFRTPVTKMGLIGTLTAIGGVLLYTLTKAHYSKKEKEQSK</sequence>
<evidence type="ECO:0000259" key="6">
    <source>
        <dbReference type="Pfam" id="PF03151"/>
    </source>
</evidence>
<keyword evidence="4 5" id="KW-0472">Membrane</keyword>
<name>A0A813IGZ2_POLGL</name>
<feature type="transmembrane region" description="Helical" evidence="5">
    <location>
        <begin position="205"/>
        <end position="223"/>
    </location>
</feature>
<keyword evidence="2 5" id="KW-0812">Transmembrane</keyword>
<accession>A0A813IGZ2</accession>
<keyword evidence="3 5" id="KW-1133">Transmembrane helix</keyword>
<evidence type="ECO:0000256" key="4">
    <source>
        <dbReference type="ARBA" id="ARBA00023136"/>
    </source>
</evidence>
<dbReference type="SUPFAM" id="SSF103481">
    <property type="entry name" value="Multidrug resistance efflux transporter EmrE"/>
    <property type="match status" value="1"/>
</dbReference>
<feature type="domain" description="Sugar phosphate transporter" evidence="6">
    <location>
        <begin position="82"/>
        <end position="241"/>
    </location>
</feature>
<comment type="caution">
    <text evidence="7">The sequence shown here is derived from an EMBL/GenBank/DDBJ whole genome shotgun (WGS) entry which is preliminary data.</text>
</comment>
<evidence type="ECO:0000313" key="7">
    <source>
        <dbReference type="EMBL" id="CAE8650383.1"/>
    </source>
</evidence>
<dbReference type="Pfam" id="PF03151">
    <property type="entry name" value="TPT"/>
    <property type="match status" value="1"/>
</dbReference>
<reference evidence="7" key="1">
    <citation type="submission" date="2021-02" db="EMBL/GenBank/DDBJ databases">
        <authorList>
            <person name="Dougan E. K."/>
            <person name="Rhodes N."/>
            <person name="Thang M."/>
            <person name="Chan C."/>
        </authorList>
    </citation>
    <scope>NUCLEOTIDE SEQUENCE</scope>
</reference>
<comment type="subcellular location">
    <subcellularLocation>
        <location evidence="1">Membrane</location>
        <topology evidence="1">Multi-pass membrane protein</topology>
    </subcellularLocation>
</comment>
<evidence type="ECO:0000313" key="8">
    <source>
        <dbReference type="Proteomes" id="UP000626109"/>
    </source>
</evidence>
<dbReference type="AlphaFoldDB" id="A0A813IGZ2"/>